<accession>A0A0G0BLG1</accession>
<dbReference type="AlphaFoldDB" id="A0A0G0BLG1"/>
<dbReference type="EMBL" id="LBQB01000001">
    <property type="protein sequence ID" value="KKP70339.1"/>
    <property type="molecule type" value="Genomic_DNA"/>
</dbReference>
<sequence length="314" mass="35432">MNDEKPFDETEFIKAAIPVMRSDSGGFKSLLLQGIPKFLPLSSSPERAKIKLPERYYSYNSMEKIDETLIDSLVDTYVKVFGDDEIDKNTGEVIWGEGWKCINCGKIIPLNQGSSGICQSCNGELKPYYNRDELKDRFISELRPSEDIKPCLGIMYGNEDTLVGGFVECCVGSWNGISDRIFNARFKGNDSGRQELLQVEQALQERGANLENILYEDEMGTLRADDPDTNFRDVPGSFFNLARVAFEHGVYNGAKEAVFWTSTRSQVFRLASMYGFEAIHQTADGLVFLYHPDIVSLLKIQQNVSPNLIRRLAK</sequence>
<dbReference type="Proteomes" id="UP000034581">
    <property type="component" value="Unassembled WGS sequence"/>
</dbReference>
<evidence type="ECO:0000313" key="1">
    <source>
        <dbReference type="EMBL" id="KKP70339.1"/>
    </source>
</evidence>
<organism evidence="1 2">
    <name type="scientific">candidate division CPR3 bacterium GW2011_GWF2_35_18</name>
    <dbReference type="NCBI Taxonomy" id="1618350"/>
    <lineage>
        <taxon>Bacteria</taxon>
        <taxon>Bacteria division CPR3</taxon>
    </lineage>
</organism>
<evidence type="ECO:0000313" key="2">
    <source>
        <dbReference type="Proteomes" id="UP000034581"/>
    </source>
</evidence>
<gene>
    <name evidence="1" type="ORF">UR67_C0001G0248</name>
</gene>
<dbReference type="STRING" id="1618350.UR67_C0001G0248"/>
<reference evidence="1 2" key="1">
    <citation type="journal article" date="2015" name="Nature">
        <title>rRNA introns, odd ribosomes, and small enigmatic genomes across a large radiation of phyla.</title>
        <authorList>
            <person name="Brown C.T."/>
            <person name="Hug L.A."/>
            <person name="Thomas B.C."/>
            <person name="Sharon I."/>
            <person name="Castelle C.J."/>
            <person name="Singh A."/>
            <person name="Wilkins M.J."/>
            <person name="Williams K.H."/>
            <person name="Banfield J.F."/>
        </authorList>
    </citation>
    <scope>NUCLEOTIDE SEQUENCE [LARGE SCALE GENOMIC DNA]</scope>
</reference>
<proteinExistence type="predicted"/>
<protein>
    <submittedName>
        <fullName evidence="1">Uncharacterized protein</fullName>
    </submittedName>
</protein>
<name>A0A0G0BLG1_UNCC3</name>
<comment type="caution">
    <text evidence="1">The sequence shown here is derived from an EMBL/GenBank/DDBJ whole genome shotgun (WGS) entry which is preliminary data.</text>
</comment>